<evidence type="ECO:0000313" key="1">
    <source>
        <dbReference type="EMBL" id="CAB4173742.1"/>
    </source>
</evidence>
<accession>A0A6J5PRD7</accession>
<evidence type="ECO:0000313" key="2">
    <source>
        <dbReference type="EMBL" id="CAB4179940.1"/>
    </source>
</evidence>
<name>A0A6J5PRD7_9CAUD</name>
<evidence type="ECO:0000313" key="3">
    <source>
        <dbReference type="EMBL" id="CAB4188804.1"/>
    </source>
</evidence>
<gene>
    <name evidence="2" type="ORF">UFOVP1035_147</name>
    <name evidence="3" type="ORF">UFOVP1181_106</name>
    <name evidence="1" type="ORF">UFOVP965_4</name>
</gene>
<dbReference type="EMBL" id="LR796984">
    <property type="protein sequence ID" value="CAB4179940.1"/>
    <property type="molecule type" value="Genomic_DNA"/>
</dbReference>
<protein>
    <submittedName>
        <fullName evidence="1">Uncharacterized protein</fullName>
    </submittedName>
</protein>
<reference evidence="1" key="1">
    <citation type="submission" date="2020-05" db="EMBL/GenBank/DDBJ databases">
        <authorList>
            <person name="Chiriac C."/>
            <person name="Salcher M."/>
            <person name="Ghai R."/>
            <person name="Kavagutti S V."/>
        </authorList>
    </citation>
    <scope>NUCLEOTIDE SEQUENCE</scope>
</reference>
<organism evidence="1">
    <name type="scientific">uncultured Caudovirales phage</name>
    <dbReference type="NCBI Taxonomy" id="2100421"/>
    <lineage>
        <taxon>Viruses</taxon>
        <taxon>Duplodnaviria</taxon>
        <taxon>Heunggongvirae</taxon>
        <taxon>Uroviricota</taxon>
        <taxon>Caudoviricetes</taxon>
        <taxon>Peduoviridae</taxon>
        <taxon>Maltschvirus</taxon>
        <taxon>Maltschvirus maltsch</taxon>
    </lineage>
</organism>
<dbReference type="EMBL" id="LR797127">
    <property type="protein sequence ID" value="CAB4188804.1"/>
    <property type="molecule type" value="Genomic_DNA"/>
</dbReference>
<proteinExistence type="predicted"/>
<dbReference type="EMBL" id="LR796920">
    <property type="protein sequence ID" value="CAB4173742.1"/>
    <property type="molecule type" value="Genomic_DNA"/>
</dbReference>
<sequence length="110" mass="10958">MASEYKILGQSAPASTANADLFTVTSAHSFVISSLVIANVTTTAATARVFARIAGATAAVSNAILYDVSVPASSTATFSLGMTLAATDVVTVQTGTSSALTFTAFGSDVS</sequence>